<dbReference type="InterPro" id="IPR041538">
    <property type="entry name" value="RavA-like_AAA_lid"/>
</dbReference>
<dbReference type="SUPFAM" id="SSF52540">
    <property type="entry name" value="P-loop containing nucleoside triphosphate hydrolases"/>
    <property type="match status" value="1"/>
</dbReference>
<dbReference type="Proteomes" id="UP001499863">
    <property type="component" value="Unassembled WGS sequence"/>
</dbReference>
<dbReference type="InterPro" id="IPR045427">
    <property type="entry name" value="MoxR"/>
</dbReference>
<evidence type="ECO:0000259" key="1">
    <source>
        <dbReference type="Pfam" id="PF17868"/>
    </source>
</evidence>
<organism evidence="3 4">
    <name type="scientific">Kitasatospora putterlickiae</name>
    <dbReference type="NCBI Taxonomy" id="221725"/>
    <lineage>
        <taxon>Bacteria</taxon>
        <taxon>Bacillati</taxon>
        <taxon>Actinomycetota</taxon>
        <taxon>Actinomycetes</taxon>
        <taxon>Kitasatosporales</taxon>
        <taxon>Streptomycetaceae</taxon>
        <taxon>Kitasatospora</taxon>
    </lineage>
</organism>
<feature type="domain" description="ATPase RavA-like AAA lid" evidence="1">
    <location>
        <begin position="272"/>
        <end position="322"/>
    </location>
</feature>
<accession>A0ABP4INE8</accession>
<evidence type="ECO:0000313" key="3">
    <source>
        <dbReference type="EMBL" id="GAA1392544.1"/>
    </source>
</evidence>
<name>A0ABP4INE8_9ACTN</name>
<dbReference type="Pfam" id="PF20030">
    <property type="entry name" value="bpMoxR"/>
    <property type="match status" value="1"/>
</dbReference>
<dbReference type="Pfam" id="PF17868">
    <property type="entry name" value="AAA_lid_8"/>
    <property type="match status" value="1"/>
</dbReference>
<dbReference type="InterPro" id="IPR027417">
    <property type="entry name" value="P-loop_NTPase"/>
</dbReference>
<evidence type="ECO:0000313" key="4">
    <source>
        <dbReference type="Proteomes" id="UP001499863"/>
    </source>
</evidence>
<feature type="domain" description="MoxR" evidence="2">
    <location>
        <begin position="21"/>
        <end position="209"/>
    </location>
</feature>
<evidence type="ECO:0000259" key="2">
    <source>
        <dbReference type="Pfam" id="PF20030"/>
    </source>
</evidence>
<comment type="caution">
    <text evidence="3">The sequence shown here is derived from an EMBL/GenBank/DDBJ whole genome shotgun (WGS) entry which is preliminary data.</text>
</comment>
<dbReference type="InterPro" id="IPR050513">
    <property type="entry name" value="RavA_ATPases"/>
</dbReference>
<dbReference type="EMBL" id="BAAAKJ010000125">
    <property type="protein sequence ID" value="GAA1392544.1"/>
    <property type="molecule type" value="Genomic_DNA"/>
</dbReference>
<protein>
    <submittedName>
        <fullName evidence="3">Uncharacterized protein</fullName>
    </submittedName>
</protein>
<reference evidence="4" key="1">
    <citation type="journal article" date="2019" name="Int. J. Syst. Evol. Microbiol.">
        <title>The Global Catalogue of Microorganisms (GCM) 10K type strain sequencing project: providing services to taxonomists for standard genome sequencing and annotation.</title>
        <authorList>
            <consortium name="The Broad Institute Genomics Platform"/>
            <consortium name="The Broad Institute Genome Sequencing Center for Infectious Disease"/>
            <person name="Wu L."/>
            <person name="Ma J."/>
        </authorList>
    </citation>
    <scope>NUCLEOTIDE SEQUENCE [LARGE SCALE GENOMIC DNA]</scope>
    <source>
        <strain evidence="4">JCM 12393</strain>
    </source>
</reference>
<dbReference type="PANTHER" id="PTHR32204:SF0">
    <property type="entry name" value="ATPASE RAVA"/>
    <property type="match status" value="1"/>
</dbReference>
<sequence>MTTAAHSHPDQVLKLARSFATRLEEVKRGFVGRDDTVDLLALAVLCREHVLLVGPPGTAKTRLVHAFCDILDTRPFSYLLTRFTEPAELFGPIDLRKFQDEGRYEVNTAGMLPEAHIAFLDEVFQGSSAILNTLLTLVNERTFATGGRTVQGRLMTLLGSSNEVPDDPVLAAFGDRFLFRGRIDYVADDELDQVLELGWLTERQQIAEAADEAAGARDDATAGGRPVRVGGEDRLRVTFPLDGLRVLQRTVAEVDLGPVRDDYLKLVRAFRAEGIAFSDRRAVKAQKAVAASALLAGRRTARSSDLSVLARMWAGPRDEQSLLRLVTDHGVPLPAGGQSARDVYELRIDLTEYRNRFARLHTAEEVREVARRLGRLDAEARRDHPAAHELLKGIAELRRAAMTRLREDEGEG</sequence>
<gene>
    <name evidence="3" type="ORF">GCM10009639_24360</name>
</gene>
<dbReference type="Gene3D" id="3.40.50.300">
    <property type="entry name" value="P-loop containing nucleotide triphosphate hydrolases"/>
    <property type="match status" value="1"/>
</dbReference>
<dbReference type="RefSeq" id="WP_344332997.1">
    <property type="nucleotide sequence ID" value="NZ_BAAAKJ010000125.1"/>
</dbReference>
<keyword evidence="4" id="KW-1185">Reference proteome</keyword>
<dbReference type="PANTHER" id="PTHR32204">
    <property type="entry name" value="ATPASE RAVA"/>
    <property type="match status" value="1"/>
</dbReference>
<proteinExistence type="predicted"/>